<evidence type="ECO:0000256" key="8">
    <source>
        <dbReference type="ARBA" id="ARBA00023224"/>
    </source>
</evidence>
<feature type="transmembrane region" description="Helical" evidence="9">
    <location>
        <begin position="65"/>
        <end position="83"/>
    </location>
</feature>
<sequence length="402" mass="47220">MSNLLRNEVLREIKYVQSVGAKIFLCPFIGRTKSQMIGFYIMRVLMQCTIIQLFVTLITDGSKDWLEIVNVAPNLGVIIMAYIKYTTVDAYKKIYEEVFHHFREDFWDIVEAQNEGHQKILKKYKWVVTAINRFLVFYSIPLILMVDSIPYFFMKYEKRVHGDELFLYPYDAWYPFDKLKWYAVAYIWESFMTATVVAVFGITDVIHASYVGFTCMELKLLGNCLEEIISPDDVANLCDERNSNEIHRNVVRKLKIIIAKHNFLAKISSELDIILGDAMLFNYFIGSIFICLTAFTFTVVDVSYKRMRYFLMFMSFIIEIFNQCLLGQVLTDHSKYITKAIYFSDWPYASPEAKKLMLMFIMWTQKPFELTGKGYIVMNMNSYSSICSTSYQCYNLLRTVFQ</sequence>
<keyword evidence="6 9" id="KW-0472">Membrane</keyword>
<dbReference type="PANTHER" id="PTHR21137">
    <property type="entry name" value="ODORANT RECEPTOR"/>
    <property type="match status" value="1"/>
</dbReference>
<comment type="subcellular location">
    <subcellularLocation>
        <location evidence="9">Cell membrane</location>
        <topology evidence="9">Multi-pass membrane protein</topology>
    </subcellularLocation>
    <subcellularLocation>
        <location evidence="1">Membrane</location>
        <topology evidence="1">Multi-pass membrane protein</topology>
    </subcellularLocation>
</comment>
<evidence type="ECO:0000256" key="1">
    <source>
        <dbReference type="ARBA" id="ARBA00004141"/>
    </source>
</evidence>
<keyword evidence="7 9" id="KW-0675">Receptor</keyword>
<dbReference type="GeneID" id="112045126"/>
<feature type="transmembrane region" description="Helical" evidence="9">
    <location>
        <begin position="309"/>
        <end position="330"/>
    </location>
</feature>
<name>A0ABM3LJX1_BICAN</name>
<keyword evidence="5 9" id="KW-1133">Transmembrane helix</keyword>
<keyword evidence="2 9" id="KW-0716">Sensory transduction</keyword>
<keyword evidence="10" id="KW-1185">Reference proteome</keyword>
<keyword evidence="8 9" id="KW-0807">Transducer</keyword>
<evidence type="ECO:0000256" key="4">
    <source>
        <dbReference type="ARBA" id="ARBA00022725"/>
    </source>
</evidence>
<dbReference type="InterPro" id="IPR004117">
    <property type="entry name" value="7tm6_olfct_rcpt"/>
</dbReference>
<reference evidence="11" key="1">
    <citation type="submission" date="2025-08" db="UniProtKB">
        <authorList>
            <consortium name="RefSeq"/>
        </authorList>
    </citation>
    <scope>IDENTIFICATION</scope>
</reference>
<evidence type="ECO:0000256" key="7">
    <source>
        <dbReference type="ARBA" id="ARBA00023170"/>
    </source>
</evidence>
<dbReference type="PANTHER" id="PTHR21137:SF44">
    <property type="entry name" value="ODORANT RECEPTOR 13A-RELATED"/>
    <property type="match status" value="1"/>
</dbReference>
<evidence type="ECO:0000256" key="6">
    <source>
        <dbReference type="ARBA" id="ARBA00023136"/>
    </source>
</evidence>
<feature type="transmembrane region" description="Helical" evidence="9">
    <location>
        <begin position="273"/>
        <end position="297"/>
    </location>
</feature>
<proteinExistence type="inferred from homology"/>
<gene>
    <name evidence="11" type="primary">LOC112045126</name>
</gene>
<evidence type="ECO:0000256" key="9">
    <source>
        <dbReference type="RuleBase" id="RU351113"/>
    </source>
</evidence>
<dbReference type="Pfam" id="PF02949">
    <property type="entry name" value="7tm_6"/>
    <property type="match status" value="1"/>
</dbReference>
<comment type="caution">
    <text evidence="9">Lacks conserved residue(s) required for the propagation of feature annotation.</text>
</comment>
<evidence type="ECO:0000256" key="5">
    <source>
        <dbReference type="ARBA" id="ARBA00022989"/>
    </source>
</evidence>
<organism evidence="10 11">
    <name type="scientific">Bicyclus anynana</name>
    <name type="common">Squinting bush brown butterfly</name>
    <dbReference type="NCBI Taxonomy" id="110368"/>
    <lineage>
        <taxon>Eukaryota</taxon>
        <taxon>Metazoa</taxon>
        <taxon>Ecdysozoa</taxon>
        <taxon>Arthropoda</taxon>
        <taxon>Hexapoda</taxon>
        <taxon>Insecta</taxon>
        <taxon>Pterygota</taxon>
        <taxon>Neoptera</taxon>
        <taxon>Endopterygota</taxon>
        <taxon>Lepidoptera</taxon>
        <taxon>Glossata</taxon>
        <taxon>Ditrysia</taxon>
        <taxon>Papilionoidea</taxon>
        <taxon>Nymphalidae</taxon>
        <taxon>Satyrinae</taxon>
        <taxon>Satyrini</taxon>
        <taxon>Mycalesina</taxon>
        <taxon>Bicyclus</taxon>
    </lineage>
</organism>
<keyword evidence="4 9" id="KW-0552">Olfaction</keyword>
<feature type="transmembrane region" description="Helical" evidence="9">
    <location>
        <begin position="40"/>
        <end position="59"/>
    </location>
</feature>
<protein>
    <recommendedName>
        <fullName evidence="9">Odorant receptor</fullName>
    </recommendedName>
</protein>
<keyword evidence="3 9" id="KW-0812">Transmembrane</keyword>
<comment type="similarity">
    <text evidence="9">Belongs to the insect chemoreceptor superfamily. Heteromeric odorant receptor channel (TC 1.A.69) family.</text>
</comment>
<evidence type="ECO:0000313" key="10">
    <source>
        <dbReference type="Proteomes" id="UP001652582"/>
    </source>
</evidence>
<accession>A0ABM3LJX1</accession>
<feature type="transmembrane region" description="Helical" evidence="9">
    <location>
        <begin position="181"/>
        <end position="202"/>
    </location>
</feature>
<evidence type="ECO:0000256" key="2">
    <source>
        <dbReference type="ARBA" id="ARBA00022606"/>
    </source>
</evidence>
<dbReference type="Proteomes" id="UP001652582">
    <property type="component" value="Chromosome 9"/>
</dbReference>
<feature type="transmembrane region" description="Helical" evidence="9">
    <location>
        <begin position="126"/>
        <end position="146"/>
    </location>
</feature>
<dbReference type="RefSeq" id="XP_052739367.1">
    <property type="nucleotide sequence ID" value="XM_052883407.1"/>
</dbReference>
<evidence type="ECO:0000313" key="11">
    <source>
        <dbReference type="RefSeq" id="XP_052739367.1"/>
    </source>
</evidence>
<evidence type="ECO:0000256" key="3">
    <source>
        <dbReference type="ARBA" id="ARBA00022692"/>
    </source>
</evidence>